<dbReference type="Pfam" id="PF02677">
    <property type="entry name" value="QueH"/>
    <property type="match status" value="1"/>
</dbReference>
<evidence type="ECO:0000256" key="11">
    <source>
        <dbReference type="ARBA" id="ARBA00023004"/>
    </source>
</evidence>
<comment type="pathway">
    <text evidence="2 17">tRNA modification; tRNA-queuosine biosynthesis.</text>
</comment>
<keyword evidence="13 17" id="KW-1015">Disulfide bond</keyword>
<evidence type="ECO:0000256" key="10">
    <source>
        <dbReference type="ARBA" id="ARBA00023002"/>
    </source>
</evidence>
<evidence type="ECO:0000256" key="13">
    <source>
        <dbReference type="ARBA" id="ARBA00023157"/>
    </source>
</evidence>
<evidence type="ECO:0000256" key="16">
    <source>
        <dbReference type="ARBA" id="ARBA00047415"/>
    </source>
</evidence>
<keyword evidence="8 17" id="KW-0479">Metal-binding</keyword>
<evidence type="ECO:0000313" key="18">
    <source>
        <dbReference type="EMBL" id="SEM32346.1"/>
    </source>
</evidence>
<comment type="function">
    <text evidence="1 17">Catalyzes the conversion of epoxyqueuosine (oQ) to queuosine (Q), which is a hypermodified base found in the wobble positions of tRNA(Asp), tRNA(Asn), tRNA(His) and tRNA(Tyr).</text>
</comment>
<feature type="binding site" evidence="17">
    <location>
        <position position="45"/>
    </location>
    <ligand>
        <name>[4Fe-4S] cluster</name>
        <dbReference type="ChEBI" id="CHEBI:49883"/>
    </ligand>
</feature>
<feature type="disulfide bond" description="Redox-active" evidence="17">
    <location>
        <begin position="210"/>
        <end position="212"/>
    </location>
</feature>
<evidence type="ECO:0000256" key="14">
    <source>
        <dbReference type="ARBA" id="ARBA00023284"/>
    </source>
</evidence>
<evidence type="ECO:0000256" key="15">
    <source>
        <dbReference type="ARBA" id="ARBA00031446"/>
    </source>
</evidence>
<feature type="binding site" evidence="17">
    <location>
        <position position="128"/>
    </location>
    <ligand>
        <name>[4Fe-4S] cluster</name>
        <dbReference type="ChEBI" id="CHEBI:49883"/>
    </ligand>
</feature>
<comment type="catalytic activity">
    <reaction evidence="16 17">
        <text>epoxyqueuosine(34) in tRNA + AH2 = queuosine(34) in tRNA + A + H2O</text>
        <dbReference type="Rhea" id="RHEA:32159"/>
        <dbReference type="Rhea" id="RHEA-COMP:18571"/>
        <dbReference type="Rhea" id="RHEA-COMP:18582"/>
        <dbReference type="ChEBI" id="CHEBI:13193"/>
        <dbReference type="ChEBI" id="CHEBI:15377"/>
        <dbReference type="ChEBI" id="CHEBI:17499"/>
        <dbReference type="ChEBI" id="CHEBI:194431"/>
        <dbReference type="ChEBI" id="CHEBI:194443"/>
        <dbReference type="EC" id="1.17.99.6"/>
    </reaction>
</comment>
<keyword evidence="9 17" id="KW-0671">Queuosine biosynthesis</keyword>
<sequence length="255" mass="29719">MIDVDEILAKMNLNQKINYDKVMMKMVQKWQAEGIRPKILLHACCAPCSTTTLERMTEFADVTIYYANSNIHPRAEYQRREYVQQKFIHDFNEKTHNQVQFITAPYRPQEYFEAVRGLEKEPEGGKRCEACFDYRLDTVAKKAVELGFDYFGSTLTISPHKNSQLINTVGIEVQHFYDVHYLPSDFKKNNGYLRSVQMCKEYDVYRQCYCGCMFAAKAQGVDLSKIRREALAFMEGKDGQKEFPEIRFSINGETV</sequence>
<evidence type="ECO:0000256" key="8">
    <source>
        <dbReference type="ARBA" id="ARBA00022723"/>
    </source>
</evidence>
<evidence type="ECO:0000256" key="12">
    <source>
        <dbReference type="ARBA" id="ARBA00023014"/>
    </source>
</evidence>
<accession>A0ABY1A8Z7</accession>
<evidence type="ECO:0000256" key="9">
    <source>
        <dbReference type="ARBA" id="ARBA00022785"/>
    </source>
</evidence>
<keyword evidence="12 17" id="KW-0411">Iron-sulfur</keyword>
<feature type="binding site" evidence="17">
    <location>
        <position position="44"/>
    </location>
    <ligand>
        <name>[4Fe-4S] cluster</name>
        <dbReference type="ChEBI" id="CHEBI:49883"/>
    </ligand>
</feature>
<evidence type="ECO:0000256" key="7">
    <source>
        <dbReference type="ARBA" id="ARBA00022694"/>
    </source>
</evidence>
<evidence type="ECO:0000256" key="17">
    <source>
        <dbReference type="HAMAP-Rule" id="MF_02089"/>
    </source>
</evidence>
<feature type="binding site" evidence="17">
    <location>
        <position position="131"/>
    </location>
    <ligand>
        <name>[4Fe-4S] cluster</name>
        <dbReference type="ChEBI" id="CHEBI:49883"/>
    </ligand>
</feature>
<dbReference type="PANTHER" id="PTHR36701">
    <property type="entry name" value="EPOXYQUEUOSINE REDUCTASE QUEH"/>
    <property type="match status" value="1"/>
</dbReference>
<dbReference type="EC" id="1.17.99.6" evidence="4 17"/>
<comment type="similarity">
    <text evidence="3 17">Belongs to the QueH family.</text>
</comment>
<dbReference type="PANTHER" id="PTHR36701:SF1">
    <property type="entry name" value="EPOXYQUEUOSINE REDUCTASE QUEH"/>
    <property type="match status" value="1"/>
</dbReference>
<reference evidence="18 19" key="1">
    <citation type="submission" date="2016-10" db="EMBL/GenBank/DDBJ databases">
        <authorList>
            <person name="Varghese N."/>
            <person name="Submissions S."/>
        </authorList>
    </citation>
    <scope>NUCLEOTIDE SEQUENCE [LARGE SCALE GENOMIC DNA]</scope>
    <source>
        <strain evidence="18 19">WC1T17</strain>
    </source>
</reference>
<evidence type="ECO:0000256" key="4">
    <source>
        <dbReference type="ARBA" id="ARBA00012622"/>
    </source>
</evidence>
<evidence type="ECO:0000313" key="19">
    <source>
        <dbReference type="Proteomes" id="UP000182089"/>
    </source>
</evidence>
<keyword evidence="6 17" id="KW-0004">4Fe-4S</keyword>
<evidence type="ECO:0000256" key="1">
    <source>
        <dbReference type="ARBA" id="ARBA00002268"/>
    </source>
</evidence>
<evidence type="ECO:0000256" key="6">
    <source>
        <dbReference type="ARBA" id="ARBA00022485"/>
    </source>
</evidence>
<name>A0ABY1A8Z7_9LACO</name>
<comment type="caution">
    <text evidence="18">The sequence shown here is derived from an EMBL/GenBank/DDBJ whole genome shotgun (WGS) entry which is preliminary data.</text>
</comment>
<evidence type="ECO:0000256" key="3">
    <source>
        <dbReference type="ARBA" id="ARBA00008207"/>
    </source>
</evidence>
<gene>
    <name evidence="17" type="primary">queH</name>
    <name evidence="18" type="ORF">SAMN05216431_10189</name>
</gene>
<dbReference type="Proteomes" id="UP000182089">
    <property type="component" value="Unassembled WGS sequence"/>
</dbReference>
<keyword evidence="10 17" id="KW-0560">Oxidoreductase</keyword>
<organism evidence="18 19">
    <name type="scientific">Ligilactobacillus ruminis</name>
    <dbReference type="NCBI Taxonomy" id="1623"/>
    <lineage>
        <taxon>Bacteria</taxon>
        <taxon>Bacillati</taxon>
        <taxon>Bacillota</taxon>
        <taxon>Bacilli</taxon>
        <taxon>Lactobacillales</taxon>
        <taxon>Lactobacillaceae</taxon>
        <taxon>Ligilactobacillus</taxon>
    </lineage>
</organism>
<proteinExistence type="inferred from homology"/>
<dbReference type="HAMAP" id="MF_02089">
    <property type="entry name" value="QueH"/>
    <property type="match status" value="1"/>
</dbReference>
<keyword evidence="7 17" id="KW-0819">tRNA processing</keyword>
<dbReference type="EMBL" id="FOCC01000001">
    <property type="protein sequence ID" value="SEM32346.1"/>
    <property type="molecule type" value="Genomic_DNA"/>
</dbReference>
<keyword evidence="11 17" id="KW-0408">Iron</keyword>
<protein>
    <recommendedName>
        <fullName evidence="5 17">Epoxyqueuosine reductase QueH</fullName>
        <ecNumber evidence="4 17">1.17.99.6</ecNumber>
    </recommendedName>
    <alternativeName>
        <fullName evidence="15 17">Queuosine biosynthesis protein QueH</fullName>
    </alternativeName>
</protein>
<dbReference type="InterPro" id="IPR003828">
    <property type="entry name" value="QueH"/>
</dbReference>
<keyword evidence="14 17" id="KW-0676">Redox-active center</keyword>
<evidence type="ECO:0000256" key="5">
    <source>
        <dbReference type="ARBA" id="ARBA00016895"/>
    </source>
</evidence>
<evidence type="ECO:0000256" key="2">
    <source>
        <dbReference type="ARBA" id="ARBA00004691"/>
    </source>
</evidence>